<gene>
    <name evidence="2" type="ORF">Cenrod_1542</name>
</gene>
<name>U5N899_9BURK</name>
<dbReference type="Gene3D" id="1.20.120.30">
    <property type="entry name" value="Aspartate receptor, ligand-binding domain"/>
    <property type="match status" value="1"/>
</dbReference>
<dbReference type="KEGG" id="cbx:Cenrod_1542"/>
<evidence type="ECO:0000313" key="2">
    <source>
        <dbReference type="EMBL" id="AGX87627.1"/>
    </source>
</evidence>
<organism evidence="2 3">
    <name type="scientific">Candidatus Symbiobacter mobilis CR</name>
    <dbReference type="NCBI Taxonomy" id="946483"/>
    <lineage>
        <taxon>Bacteria</taxon>
        <taxon>Pseudomonadati</taxon>
        <taxon>Pseudomonadota</taxon>
        <taxon>Betaproteobacteria</taxon>
        <taxon>Burkholderiales</taxon>
        <taxon>Comamonadaceae</taxon>
    </lineage>
</organism>
<dbReference type="AlphaFoldDB" id="U5N899"/>
<dbReference type="eggNOG" id="COG3255">
    <property type="taxonomic scope" value="Bacteria"/>
</dbReference>
<accession>U5N899</accession>
<keyword evidence="3" id="KW-1185">Reference proteome</keyword>
<sequence>MNDSEKKEKINAAISAHFAWFGRIKNAIATGKSEFNPDVVKADSKCEFGQWIYSDMRGMCPNEKVFQDIRTTHAEFHKLASEALSMALSGQQAAATNEIAPSGKLTILSGKLVLLLRQL</sequence>
<dbReference type="EMBL" id="CP004885">
    <property type="protein sequence ID" value="AGX87627.1"/>
    <property type="molecule type" value="Genomic_DNA"/>
</dbReference>
<proteinExistence type="predicted"/>
<feature type="domain" description="Chemoreceptor zinc-binding" evidence="1">
    <location>
        <begin position="17"/>
        <end position="84"/>
    </location>
</feature>
<dbReference type="InterPro" id="IPR025991">
    <property type="entry name" value="Chemoreceptor_zinc-bind_dom"/>
</dbReference>
<dbReference type="HOGENOM" id="CLU_122422_2_0_4"/>
<protein>
    <recommendedName>
        <fullName evidence="1">Chemoreceptor zinc-binding domain-containing protein</fullName>
    </recommendedName>
</protein>
<evidence type="ECO:0000313" key="3">
    <source>
        <dbReference type="Proteomes" id="UP000017184"/>
    </source>
</evidence>
<evidence type="ECO:0000259" key="1">
    <source>
        <dbReference type="Pfam" id="PF13682"/>
    </source>
</evidence>
<dbReference type="STRING" id="946483.Cenrod_1542"/>
<dbReference type="Pfam" id="PF13682">
    <property type="entry name" value="CZB"/>
    <property type="match status" value="1"/>
</dbReference>
<dbReference type="RefSeq" id="WP_022773361.1">
    <property type="nucleotide sequence ID" value="NC_022576.1"/>
</dbReference>
<dbReference type="OrthoDB" id="8613985at2"/>
<dbReference type="Proteomes" id="UP000017184">
    <property type="component" value="Chromosome"/>
</dbReference>
<reference evidence="2 3" key="1">
    <citation type="journal article" date="2013" name="Genome Biol.">
        <title>Genomic analysis reveals key aspects of prokaryotic symbiosis in the phototrophic consortium "Chlorochromatium aggregatum".</title>
        <authorList>
            <person name="Liu Z."/>
            <person name="Muller J."/>
            <person name="Li T."/>
            <person name="Alvey R.M."/>
            <person name="Vogl K."/>
            <person name="Frigaard N.U."/>
            <person name="Rockwell N.C."/>
            <person name="Boyd E.S."/>
            <person name="Tomsho L.P."/>
            <person name="Schuster S.C."/>
            <person name="Henke P."/>
            <person name="Rohde M."/>
            <person name="Overmann J."/>
            <person name="Bryant D.A."/>
        </authorList>
    </citation>
    <scope>NUCLEOTIDE SEQUENCE [LARGE SCALE GENOMIC DNA]</scope>
    <source>
        <strain evidence="2">CR</strain>
    </source>
</reference>